<organism evidence="9 10">
    <name type="scientific">Penstemon smallii</name>
    <dbReference type="NCBI Taxonomy" id="265156"/>
    <lineage>
        <taxon>Eukaryota</taxon>
        <taxon>Viridiplantae</taxon>
        <taxon>Streptophyta</taxon>
        <taxon>Embryophyta</taxon>
        <taxon>Tracheophyta</taxon>
        <taxon>Spermatophyta</taxon>
        <taxon>Magnoliopsida</taxon>
        <taxon>eudicotyledons</taxon>
        <taxon>Gunneridae</taxon>
        <taxon>Pentapetalae</taxon>
        <taxon>asterids</taxon>
        <taxon>lamiids</taxon>
        <taxon>Lamiales</taxon>
        <taxon>Plantaginaceae</taxon>
        <taxon>Cheloneae</taxon>
        <taxon>Penstemon</taxon>
    </lineage>
</organism>
<evidence type="ECO:0000259" key="8">
    <source>
        <dbReference type="PROSITE" id="PS50245"/>
    </source>
</evidence>
<evidence type="ECO:0000256" key="5">
    <source>
        <dbReference type="ARBA" id="ARBA00022737"/>
    </source>
</evidence>
<evidence type="ECO:0000313" key="9">
    <source>
        <dbReference type="EMBL" id="KAL3845705.1"/>
    </source>
</evidence>
<comment type="similarity">
    <text evidence="2">Belongs to the TBCE family.</text>
</comment>
<keyword evidence="6" id="KW-0143">Chaperone</keyword>
<evidence type="ECO:0000256" key="7">
    <source>
        <dbReference type="ARBA" id="ARBA00026055"/>
    </source>
</evidence>
<dbReference type="AlphaFoldDB" id="A0ABD3U8P4"/>
<dbReference type="FunFam" id="3.10.20.90:FF:000187">
    <property type="entry name" value="Tubulin-folding cofactor E"/>
    <property type="match status" value="1"/>
</dbReference>
<dbReference type="Proteomes" id="UP001634393">
    <property type="component" value="Unassembled WGS sequence"/>
</dbReference>
<dbReference type="SMART" id="SM00369">
    <property type="entry name" value="LRR_TYP"/>
    <property type="match status" value="6"/>
</dbReference>
<dbReference type="GO" id="GO:0051707">
    <property type="term" value="P:response to other organism"/>
    <property type="evidence" value="ECO:0007669"/>
    <property type="project" value="UniProtKB-ARBA"/>
</dbReference>
<evidence type="ECO:0000256" key="6">
    <source>
        <dbReference type="ARBA" id="ARBA00023186"/>
    </source>
</evidence>
<dbReference type="InterPro" id="IPR036859">
    <property type="entry name" value="CAP-Gly_dom_sf"/>
</dbReference>
<dbReference type="CDD" id="cd17044">
    <property type="entry name" value="Ubl_TBCE"/>
    <property type="match status" value="1"/>
</dbReference>
<evidence type="ECO:0000256" key="1">
    <source>
        <dbReference type="ARBA" id="ARBA00004496"/>
    </source>
</evidence>
<dbReference type="Pfam" id="PF01302">
    <property type="entry name" value="CAP_GLY"/>
    <property type="match status" value="1"/>
</dbReference>
<dbReference type="SUPFAM" id="SSF54236">
    <property type="entry name" value="Ubiquitin-like"/>
    <property type="match status" value="1"/>
</dbReference>
<dbReference type="PROSITE" id="PS50245">
    <property type="entry name" value="CAP_GLY_2"/>
    <property type="match status" value="1"/>
</dbReference>
<dbReference type="GO" id="GO:0005737">
    <property type="term" value="C:cytoplasm"/>
    <property type="evidence" value="ECO:0007669"/>
    <property type="project" value="UniProtKB-SubCell"/>
</dbReference>
<comment type="caution">
    <text evidence="9">The sequence shown here is derived from an EMBL/GenBank/DDBJ whole genome shotgun (WGS) entry which is preliminary data.</text>
</comment>
<evidence type="ECO:0000313" key="10">
    <source>
        <dbReference type="Proteomes" id="UP001634393"/>
    </source>
</evidence>
<dbReference type="Gene3D" id="3.80.10.10">
    <property type="entry name" value="Ribonuclease Inhibitor"/>
    <property type="match status" value="3"/>
</dbReference>
<sequence length="563" mass="62135">MIRRSLNDKESDIFTQCLQLQMDPNQQPRTDAFQVGQRVHFAGQPRRVGTVKYVGPVEGYSGIWVGVDWDADGEGKHDGSHNGVSYFNARGPKTASFARPHNLSSGVSLLEALEARYRTTSTKEEEDEMYVLSARNQKVSIELVGKDKIQDKLSRYEELTSGSLSYLGVSLPGSPDHVSSTLPNLKELDLTGNLLARWEDVGIICEGLPALEALNLSNNALSPDITLVPQLSGIRVLVLNHAGVIWKQVEVLKDSLPHLEELHLMGNNLREITPVSSTSVQGFNSLRLLNLENNCIATWDEIIKLSQLRSLEQLLLNNNDLSRLWYPDSATPCEGSNNAYETLEESFNPFNSLRCLLLGGNNIEDLESVDSLNSFPNLTDIRLSENPVADLGECGVPRFVFIARLAKVEIFNGSEVSPRERKDSEIRYVRLVMSKSHGSPEEINRLHPRFTELKKIHGIEDERPSIGSSGPQKMSSGLISISLKCVGASMGEKPTLAKKLPATTTVGKLKNLCESFFKLKSVKPLLFLQEEGSPLPTLLEDDMASLIELGVGNGSTILVDEFS</sequence>
<keyword evidence="5" id="KW-0677">Repeat</keyword>
<keyword evidence="10" id="KW-1185">Reference proteome</keyword>
<dbReference type="PANTHER" id="PTHR15454">
    <property type="entry name" value="NISCHARIN RELATED"/>
    <property type="match status" value="1"/>
</dbReference>
<protein>
    <recommendedName>
        <fullName evidence="8">CAP-Gly domain-containing protein</fullName>
    </recommendedName>
</protein>
<accession>A0ABD3U8P4</accession>
<gene>
    <name evidence="9" type="ORF">ACJIZ3_003108</name>
</gene>
<dbReference type="EMBL" id="JBJXBP010000002">
    <property type="protein sequence ID" value="KAL3845705.1"/>
    <property type="molecule type" value="Genomic_DNA"/>
</dbReference>
<dbReference type="SUPFAM" id="SSF74924">
    <property type="entry name" value="Cap-Gly domain"/>
    <property type="match status" value="1"/>
</dbReference>
<comment type="subcellular location">
    <subcellularLocation>
        <location evidence="1">Cytoplasm</location>
    </subcellularLocation>
</comment>
<dbReference type="InterPro" id="IPR032675">
    <property type="entry name" value="LRR_dom_sf"/>
</dbReference>
<reference evidence="9 10" key="1">
    <citation type="submission" date="2024-12" db="EMBL/GenBank/DDBJ databases">
        <title>The unique morphological basis and parallel evolutionary history of personate flowers in Penstemon.</title>
        <authorList>
            <person name="Depatie T.H."/>
            <person name="Wessinger C.A."/>
        </authorList>
    </citation>
    <scope>NUCLEOTIDE SEQUENCE [LARGE SCALE GENOMIC DNA]</scope>
    <source>
        <strain evidence="9">WTNN_2</strain>
        <tissue evidence="9">Leaf</tissue>
    </source>
</reference>
<dbReference type="FunFam" id="3.80.10.10:FF:000846">
    <property type="entry name" value="Predicted protein"/>
    <property type="match status" value="1"/>
</dbReference>
<evidence type="ECO:0000256" key="3">
    <source>
        <dbReference type="ARBA" id="ARBA00022490"/>
    </source>
</evidence>
<dbReference type="GO" id="GO:0006952">
    <property type="term" value="P:defense response"/>
    <property type="evidence" value="ECO:0007669"/>
    <property type="project" value="UniProtKB-ARBA"/>
</dbReference>
<dbReference type="InterPro" id="IPR044079">
    <property type="entry name" value="Ubl_TBCE"/>
</dbReference>
<dbReference type="SUPFAM" id="SSF52058">
    <property type="entry name" value="L domain-like"/>
    <property type="match status" value="1"/>
</dbReference>
<dbReference type="FunFam" id="2.30.30.190:FF:000016">
    <property type="entry name" value="Tubulin-folding cofactor E"/>
    <property type="match status" value="1"/>
</dbReference>
<dbReference type="InterPro" id="IPR029071">
    <property type="entry name" value="Ubiquitin-like_domsf"/>
</dbReference>
<dbReference type="SMART" id="SM01052">
    <property type="entry name" value="CAP_GLY"/>
    <property type="match status" value="1"/>
</dbReference>
<keyword evidence="4" id="KW-0433">Leucine-rich repeat</keyword>
<dbReference type="PROSITE" id="PS51450">
    <property type="entry name" value="LRR"/>
    <property type="match status" value="3"/>
</dbReference>
<dbReference type="InterPro" id="IPR001611">
    <property type="entry name" value="Leu-rich_rpt"/>
</dbReference>
<name>A0ABD3U8P4_9LAMI</name>
<dbReference type="Gene3D" id="2.30.30.190">
    <property type="entry name" value="CAP Gly-rich-like domain"/>
    <property type="match status" value="1"/>
</dbReference>
<dbReference type="InterPro" id="IPR003591">
    <property type="entry name" value="Leu-rich_rpt_typical-subtyp"/>
</dbReference>
<dbReference type="PROSITE" id="PS00845">
    <property type="entry name" value="CAP_GLY_1"/>
    <property type="match status" value="1"/>
</dbReference>
<evidence type="ECO:0000256" key="2">
    <source>
        <dbReference type="ARBA" id="ARBA00006286"/>
    </source>
</evidence>
<comment type="subunit">
    <text evidence="7">Supercomplex made of cofactors A to E. Cofactors A and D function by capturing and stabilizing tubulin in a quasi-native conformation. Cofactor E binds to the cofactor D-tubulin complex; interaction with cofactor C then causes the release of tubulin polypeptides that are committed to the native state.</text>
</comment>
<dbReference type="FunFam" id="3.80.10.10:FF:000752">
    <property type="entry name" value="Tubulin-folding cofactor E"/>
    <property type="match status" value="1"/>
</dbReference>
<evidence type="ECO:0000256" key="4">
    <source>
        <dbReference type="ARBA" id="ARBA00022614"/>
    </source>
</evidence>
<dbReference type="Gene3D" id="3.10.20.90">
    <property type="entry name" value="Phosphatidylinositol 3-kinase Catalytic Subunit, Chain A, domain 1"/>
    <property type="match status" value="1"/>
</dbReference>
<dbReference type="InterPro" id="IPR000938">
    <property type="entry name" value="CAP-Gly_domain"/>
</dbReference>
<proteinExistence type="inferred from homology"/>
<feature type="domain" description="CAP-Gly" evidence="8">
    <location>
        <begin position="55"/>
        <end position="99"/>
    </location>
</feature>
<keyword evidence="3" id="KW-0963">Cytoplasm</keyword>